<dbReference type="Pfam" id="PF13174">
    <property type="entry name" value="TPR_6"/>
    <property type="match status" value="1"/>
</dbReference>
<reference evidence="7" key="1">
    <citation type="journal article" date="2014" name="Genome Announc.">
        <title>Draft genome sequence of the formaldehyde-resistant fungus Byssochlamys spectabilis No. 5 (anamorph Paecilomyces variotii No. 5) (NBRC109023).</title>
        <authorList>
            <person name="Oka T."/>
            <person name="Ekino K."/>
            <person name="Fukuda K."/>
            <person name="Nomura Y."/>
        </authorList>
    </citation>
    <scope>NUCLEOTIDE SEQUENCE [LARGE SCALE GENOMIC DNA]</scope>
    <source>
        <strain evidence="7">No. 5 / NBRC 109023</strain>
    </source>
</reference>
<feature type="compositionally biased region" description="Polar residues" evidence="4">
    <location>
        <begin position="195"/>
        <end position="204"/>
    </location>
</feature>
<dbReference type="EMBL" id="BAUL01000109">
    <property type="protein sequence ID" value="GAD94995.1"/>
    <property type="molecule type" value="Genomic_DNA"/>
</dbReference>
<feature type="compositionally biased region" description="Basic and acidic residues" evidence="4">
    <location>
        <begin position="141"/>
        <end position="150"/>
    </location>
</feature>
<dbReference type="Proteomes" id="UP000018001">
    <property type="component" value="Unassembled WGS sequence"/>
</dbReference>
<dbReference type="PROSITE" id="PS50005">
    <property type="entry name" value="TPR"/>
    <property type="match status" value="5"/>
</dbReference>
<organism evidence="6 7">
    <name type="scientific">Byssochlamys spectabilis (strain No. 5 / NBRC 109023)</name>
    <name type="common">Paecilomyces variotii</name>
    <dbReference type="NCBI Taxonomy" id="1356009"/>
    <lineage>
        <taxon>Eukaryota</taxon>
        <taxon>Fungi</taxon>
        <taxon>Dikarya</taxon>
        <taxon>Ascomycota</taxon>
        <taxon>Pezizomycotina</taxon>
        <taxon>Eurotiomycetes</taxon>
        <taxon>Eurotiomycetidae</taxon>
        <taxon>Eurotiales</taxon>
        <taxon>Thermoascaceae</taxon>
        <taxon>Paecilomyces</taxon>
    </lineage>
</organism>
<evidence type="ECO:0000259" key="5">
    <source>
        <dbReference type="PROSITE" id="PS50076"/>
    </source>
</evidence>
<dbReference type="HOGENOM" id="CLU_015935_2_1_1"/>
<evidence type="ECO:0000256" key="1">
    <source>
        <dbReference type="ARBA" id="ARBA00022737"/>
    </source>
</evidence>
<comment type="caution">
    <text evidence="6">The sequence shown here is derived from an EMBL/GenBank/DDBJ whole genome shotgun (WGS) entry which is preliminary data.</text>
</comment>
<feature type="repeat" description="TPR" evidence="3">
    <location>
        <begin position="493"/>
        <end position="526"/>
    </location>
</feature>
<evidence type="ECO:0000313" key="7">
    <source>
        <dbReference type="Proteomes" id="UP000018001"/>
    </source>
</evidence>
<dbReference type="InterPro" id="IPR018253">
    <property type="entry name" value="DnaJ_domain_CS"/>
</dbReference>
<dbReference type="Pfam" id="PF13181">
    <property type="entry name" value="TPR_8"/>
    <property type="match status" value="1"/>
</dbReference>
<feature type="compositionally biased region" description="Pro residues" evidence="4">
    <location>
        <begin position="76"/>
        <end position="90"/>
    </location>
</feature>
<feature type="compositionally biased region" description="Pro residues" evidence="4">
    <location>
        <begin position="210"/>
        <end position="222"/>
    </location>
</feature>
<proteinExistence type="predicted"/>
<sequence>MVLNHIFSKSPDKHKTKTKEKEKDKEKDKDREKDRERSERVKAKPKDPHPLSQRIVIPPPPPKDSPKPPDARPHPHPQFHPQPHPPPSSPESPRKPSSTASSPRKSPTKSVRSSHRDYFQHSRSSSTTSKRSFTISRRYSSARDIRDPDSHPLNLPPDELRRLTAMAAREDARSSMDVEESPSSSTTAPVTSPSGETTNGANSAQEDRSPTPPPHRSSPPAPDAESFKLAGNKFYKAGDYDRAVQEYNKAIEINPNSSAYLSNRAAAYLSAARYLEALEDCQRAHELDPTNPKILHRLARILTYLGRPAEALDVLSKVQPPASATDRAPAEKMLRFISQAEETLRNEKGGSMAMFCLDQARQGLGSRVKQPRKWALLTGEAHLKMGNDNAFGKAQDIAIGLLRENNQDPDALLLRARAFYGQGDNDQAVKYLRMCLSLDPDSKQAVKLLRMVQKLTRTKEEGNSAFKARDYQKAIDLWTKTLEIDPDNKDVNSKVLGNRAQAYINLKDYDSAIKDSTEALRLDPSYLKAQKLRAKAHGAAGNWEEAIKDYKAVAEVNPGEKGIQEDIRTAEFELKKSQRKDYYKILGISKDASDTEIKKAYRKLAIQYHPDKNRNSEDSDAKFKEIGEAYETLIDPQKRASYDNGDDLMDPADMFGHGGFSSNMGGMGGMGGASIDPNILFNMMNGGGGFASAGGHPFASRGGFGGGFPF</sequence>
<feature type="compositionally biased region" description="Basic and acidic residues" evidence="4">
    <location>
        <begin position="19"/>
        <end position="49"/>
    </location>
</feature>
<dbReference type="SUPFAM" id="SSF46565">
    <property type="entry name" value="Chaperone J-domain"/>
    <property type="match status" value="1"/>
</dbReference>
<dbReference type="InterPro" id="IPR001623">
    <property type="entry name" value="DnaJ_domain"/>
</dbReference>
<keyword evidence="1" id="KW-0677">Repeat</keyword>
<dbReference type="PROSITE" id="PS50076">
    <property type="entry name" value="DNAJ_2"/>
    <property type="match status" value="1"/>
</dbReference>
<feature type="compositionally biased region" description="Polar residues" evidence="4">
    <location>
        <begin position="99"/>
        <end position="111"/>
    </location>
</feature>
<dbReference type="Gene3D" id="1.10.287.110">
    <property type="entry name" value="DnaJ domain"/>
    <property type="match status" value="1"/>
</dbReference>
<accession>V5HYE8</accession>
<dbReference type="Gene3D" id="1.25.40.10">
    <property type="entry name" value="Tetratricopeptide repeat domain"/>
    <property type="match status" value="1"/>
</dbReference>
<feature type="compositionally biased region" description="Basic and acidic residues" evidence="4">
    <location>
        <begin position="158"/>
        <end position="176"/>
    </location>
</feature>
<feature type="compositionally biased region" description="Low complexity" evidence="4">
    <location>
        <begin position="122"/>
        <end position="138"/>
    </location>
</feature>
<feature type="domain" description="J" evidence="5">
    <location>
        <begin position="581"/>
        <end position="646"/>
    </location>
</feature>
<keyword evidence="2 3" id="KW-0802">TPR repeat</keyword>
<dbReference type="eggNOG" id="KOG0550">
    <property type="taxonomic scope" value="Eukaryota"/>
</dbReference>
<dbReference type="Pfam" id="PF13414">
    <property type="entry name" value="TPR_11"/>
    <property type="match status" value="1"/>
</dbReference>
<dbReference type="AlphaFoldDB" id="V5HYE8"/>
<dbReference type="FunFam" id="1.10.287.110:FF:000055">
    <property type="entry name" value="DnaJ subfamily C member 7"/>
    <property type="match status" value="1"/>
</dbReference>
<gene>
    <name evidence="6" type="ORF">PVAR5_3629</name>
</gene>
<feature type="region of interest" description="Disordered" evidence="4">
    <location>
        <begin position="1"/>
        <end position="226"/>
    </location>
</feature>
<keyword evidence="7" id="KW-1185">Reference proteome</keyword>
<feature type="repeat" description="TPR" evidence="3">
    <location>
        <begin position="409"/>
        <end position="442"/>
    </location>
</feature>
<dbReference type="Pfam" id="PF00226">
    <property type="entry name" value="DnaJ"/>
    <property type="match status" value="1"/>
</dbReference>
<feature type="compositionally biased region" description="Low complexity" evidence="4">
    <location>
        <begin position="181"/>
        <end position="194"/>
    </location>
</feature>
<evidence type="ECO:0000256" key="2">
    <source>
        <dbReference type="ARBA" id="ARBA00022803"/>
    </source>
</evidence>
<feature type="compositionally biased region" description="Basic and acidic residues" evidence="4">
    <location>
        <begin position="64"/>
        <end position="73"/>
    </location>
</feature>
<dbReference type="InterPro" id="IPR019734">
    <property type="entry name" value="TPR_rpt"/>
</dbReference>
<protein>
    <submittedName>
        <fullName evidence="6">DnaJ domain protein</fullName>
    </submittedName>
</protein>
<dbReference type="InterPro" id="IPR036869">
    <property type="entry name" value="J_dom_sf"/>
</dbReference>
<dbReference type="PROSITE" id="PS50293">
    <property type="entry name" value="TPR_REGION"/>
    <property type="match status" value="1"/>
</dbReference>
<name>V5HYE8_BYSSN</name>
<dbReference type="PRINTS" id="PR00625">
    <property type="entry name" value="JDOMAIN"/>
</dbReference>
<dbReference type="FunCoup" id="V5HYE8">
    <property type="interactions" value="722"/>
</dbReference>
<evidence type="ECO:0000313" key="6">
    <source>
        <dbReference type="EMBL" id="GAD94995.1"/>
    </source>
</evidence>
<evidence type="ECO:0000256" key="3">
    <source>
        <dbReference type="PROSITE-ProRule" id="PRU00339"/>
    </source>
</evidence>
<feature type="repeat" description="TPR" evidence="3">
    <location>
        <begin position="455"/>
        <end position="488"/>
    </location>
</feature>
<feature type="repeat" description="TPR" evidence="3">
    <location>
        <begin position="224"/>
        <end position="257"/>
    </location>
</feature>
<dbReference type="InterPro" id="IPR011990">
    <property type="entry name" value="TPR-like_helical_dom_sf"/>
</dbReference>
<dbReference type="SMART" id="SM00271">
    <property type="entry name" value="DnaJ"/>
    <property type="match status" value="1"/>
</dbReference>
<feature type="repeat" description="TPR" evidence="3">
    <location>
        <begin position="258"/>
        <end position="291"/>
    </location>
</feature>
<dbReference type="CDD" id="cd06257">
    <property type="entry name" value="DnaJ"/>
    <property type="match status" value="1"/>
</dbReference>
<dbReference type="SMART" id="SM00028">
    <property type="entry name" value="TPR"/>
    <property type="match status" value="7"/>
</dbReference>
<dbReference type="PANTHER" id="PTHR44200">
    <property type="entry name" value="DNAJ HOMOLOG SUBFAMILY C MEMBER 7"/>
    <property type="match status" value="1"/>
</dbReference>
<evidence type="ECO:0000256" key="4">
    <source>
        <dbReference type="SAM" id="MobiDB-lite"/>
    </source>
</evidence>
<dbReference type="OrthoDB" id="10250354at2759"/>
<dbReference type="SUPFAM" id="SSF48452">
    <property type="entry name" value="TPR-like"/>
    <property type="match status" value="2"/>
</dbReference>
<dbReference type="PANTHER" id="PTHR44200:SF1">
    <property type="entry name" value="DNAJ HOMOLOG SUBFAMILY C MEMBER 7"/>
    <property type="match status" value="1"/>
</dbReference>
<dbReference type="InterPro" id="IPR052758">
    <property type="entry name" value="SRC_co-chaperone"/>
</dbReference>
<dbReference type="InParanoid" id="V5HYE8"/>
<dbReference type="PROSITE" id="PS00636">
    <property type="entry name" value="DNAJ_1"/>
    <property type="match status" value="1"/>
</dbReference>